<dbReference type="SUPFAM" id="SSF89372">
    <property type="entry name" value="Fucose-specific lectin"/>
    <property type="match status" value="2"/>
</dbReference>
<organism evidence="2 3">
    <name type="scientific">Catenulispora yoronensis</name>
    <dbReference type="NCBI Taxonomy" id="450799"/>
    <lineage>
        <taxon>Bacteria</taxon>
        <taxon>Bacillati</taxon>
        <taxon>Actinomycetota</taxon>
        <taxon>Actinomycetes</taxon>
        <taxon>Catenulisporales</taxon>
        <taxon>Catenulisporaceae</taxon>
        <taxon>Catenulispora</taxon>
    </lineage>
</organism>
<dbReference type="EMBL" id="BAAAQN010000028">
    <property type="protein sequence ID" value="GAA2039607.1"/>
    <property type="molecule type" value="Genomic_DNA"/>
</dbReference>
<dbReference type="NCBIfam" id="TIGR03767">
    <property type="entry name" value="P_acnes_RR"/>
    <property type="match status" value="1"/>
</dbReference>
<protein>
    <recommendedName>
        <fullName evidence="1">PLL-like beta propeller domain-containing protein</fullName>
    </recommendedName>
</protein>
<sequence length="1153" mass="121265">MTISRRQVLSTAGAGVAALALDVVRTGAADAATAPVVGAAVTGARVAPADAASLISPTSVYLGTTSWDFTVQRRSYAGSGYQTLTAGDGEPHVVRTDLWSHWGHVTKPLVAFAQMTDLHIVDDQSTARLEFLDKFADPPHLNYPTDSSYRPHEWLSTQVVDAMCLAIRSLGKAPRTKLPLKFTIVTGDAIDNCQHNENRWYIDLLDGGQTILPDSGQAGLDESFAGGNLGQDPHFYYPAIQGSSTPDNEFTGTGTASAGFPYVPGVLSSTSVGAARRPYVSQGLGMPWYAAYGNHDGLWQGNLPIDSGAFDPRPFAVGPTKISNTDHSMPNDYNDLGKLGEWEASQGLFGVVVTSDSTRRLMTRTSFIEDHFTTHGTPVGHGFMSPDVNKAYYAIPFSDNDLVRFITLDSTNTNTDGFGVGSASGSIDGDQMSWLEDQLRANSRRYIDGENNVVTVPAGSPVQDKMFVLFCHHTLATMDNLDDGILGGIDGDRHSGDELMALIHRYPNVIAMVNGHTHANKITPHQRPQGAPIAGGFWEISTASHIDWPIQSRILEIAASKEGIGGEFGNAPQPATISIFTTMIDPAAPLVYNGDLSNTSQLASLARELATNDPQEVRGGITRRMGVNADRNTQLLLPAPFPINAPHEVGPPIAAARNADGRLELFGTDANGLLFNTAESAVGAATLPWQQLDQQPWRSVAAGAGTSDGKVELFTLDAGGVIWHRVQSSPGGDVYSAAAALDGTNFTAAATVNSGSGLMLFATTTAGLIYNRWENTDSGGGWGPWHLFAGAATQLAAEQNSKGFPVVVGVDENGLLFRRTGTRATAQLDADFNPPVGLDGNLDSVALTRTADGRLALFGSNSDGQLWQRYEVSPGSDNWGPWAAVPAQIGIAPLRVRHVAAQRNGAGIIELFIIDDAGTTFRSAQPSTGSFAWTPWIGVGFSAQPAADFFLSLSLPSGSVGAGTSTTTQVSVFPKNGFNQPVTLSVAGLPPGVTGTFLPSNTTSPTTPSPVLRITSSTDTPGLYALTIWAVSASGEAARANPYLLSVGQFKLWVGLQSDTVHQGGSTSTPIRVSGLGSTDPVTLNVKGLSAGITATFDPPTATATAPSTLTLRVSSTAAPGIHNLTVNAAAQNFQGAGSLPYQLFVVAGPPSM</sequence>
<dbReference type="Gene3D" id="2.120.10.70">
    <property type="entry name" value="Fucose-specific lectin"/>
    <property type="match status" value="1"/>
</dbReference>
<dbReference type="Proteomes" id="UP001500751">
    <property type="component" value="Unassembled WGS sequence"/>
</dbReference>
<evidence type="ECO:0000259" key="1">
    <source>
        <dbReference type="Pfam" id="PF26607"/>
    </source>
</evidence>
<dbReference type="Pfam" id="PF26607">
    <property type="entry name" value="DUF8189"/>
    <property type="match status" value="1"/>
</dbReference>
<dbReference type="SUPFAM" id="SSF56300">
    <property type="entry name" value="Metallo-dependent phosphatases"/>
    <property type="match status" value="1"/>
</dbReference>
<name>A0ABN2UMW0_9ACTN</name>
<reference evidence="3" key="1">
    <citation type="journal article" date="2019" name="Int. J. Syst. Evol. Microbiol.">
        <title>The Global Catalogue of Microorganisms (GCM) 10K type strain sequencing project: providing services to taxonomists for standard genome sequencing and annotation.</title>
        <authorList>
            <consortium name="The Broad Institute Genomics Platform"/>
            <consortium name="The Broad Institute Genome Sequencing Center for Infectious Disease"/>
            <person name="Wu L."/>
            <person name="Ma J."/>
        </authorList>
    </citation>
    <scope>NUCLEOTIDE SEQUENCE [LARGE SCALE GENOMIC DNA]</scope>
    <source>
        <strain evidence="3">JCM 16014</strain>
    </source>
</reference>
<evidence type="ECO:0000313" key="2">
    <source>
        <dbReference type="EMBL" id="GAA2039607.1"/>
    </source>
</evidence>
<dbReference type="InterPro" id="IPR058502">
    <property type="entry name" value="PLL-like_beta-prop"/>
</dbReference>
<dbReference type="RefSeq" id="WP_344667802.1">
    <property type="nucleotide sequence ID" value="NZ_BAAAQN010000028.1"/>
</dbReference>
<dbReference type="Gene3D" id="3.60.21.10">
    <property type="match status" value="1"/>
</dbReference>
<dbReference type="InterPro" id="IPR006311">
    <property type="entry name" value="TAT_signal"/>
</dbReference>
<evidence type="ECO:0000313" key="3">
    <source>
        <dbReference type="Proteomes" id="UP001500751"/>
    </source>
</evidence>
<comment type="caution">
    <text evidence="2">The sequence shown here is derived from an EMBL/GenBank/DDBJ whole genome shotgun (WGS) entry which is preliminary data.</text>
</comment>
<dbReference type="PROSITE" id="PS51318">
    <property type="entry name" value="TAT"/>
    <property type="match status" value="1"/>
</dbReference>
<dbReference type="InterPro" id="IPR022506">
    <property type="entry name" value="Metallophosphoesterase_PPA1498"/>
</dbReference>
<proteinExistence type="predicted"/>
<gene>
    <name evidence="2" type="ORF">GCM10009839_47010</name>
</gene>
<accession>A0ABN2UMW0</accession>
<dbReference type="InterPro" id="IPR029052">
    <property type="entry name" value="Metallo-depent_PP-like"/>
</dbReference>
<feature type="domain" description="PLL-like beta propeller" evidence="1">
    <location>
        <begin position="653"/>
        <end position="939"/>
    </location>
</feature>
<keyword evidence="3" id="KW-1185">Reference proteome</keyword>